<dbReference type="InterPro" id="IPR036388">
    <property type="entry name" value="WH-like_DNA-bd_sf"/>
</dbReference>
<sequence>MQIKLVGIVRTIHKLENSVSYTIEDGTGAIDVRAWEPNVYCDTLMDSNRYVSVYGRIYVPNNTLVAVTVQRIFVVEDPMEITLHLLECIYTHLVNGKAETVVIKRAIYECSSNKGGAYIHAVVVQLQGVMQEEQVMKIISKLMNQNLVYNTFDSNHYALAYGI</sequence>
<evidence type="ECO:0000256" key="1">
    <source>
        <dbReference type="ARBA" id="ARBA00004123"/>
    </source>
</evidence>
<name>A0A8H7QPS8_9FUNG</name>
<keyword evidence="6" id="KW-1185">Reference proteome</keyword>
<dbReference type="InterPro" id="IPR012340">
    <property type="entry name" value="NA-bd_OB-fold"/>
</dbReference>
<dbReference type="PANTHER" id="PTHR13989">
    <property type="entry name" value="REPLICATION PROTEIN A-RELATED"/>
    <property type="match status" value="1"/>
</dbReference>
<dbReference type="GO" id="GO:0005662">
    <property type="term" value="C:DNA replication factor A complex"/>
    <property type="evidence" value="ECO:0007669"/>
    <property type="project" value="TreeGrafter"/>
</dbReference>
<dbReference type="GO" id="GO:0000724">
    <property type="term" value="P:double-strand break repair via homologous recombination"/>
    <property type="evidence" value="ECO:0007669"/>
    <property type="project" value="TreeGrafter"/>
</dbReference>
<dbReference type="InterPro" id="IPR004365">
    <property type="entry name" value="NA-bd_OB_tRNA"/>
</dbReference>
<dbReference type="AlphaFoldDB" id="A0A8H7QPS8"/>
<dbReference type="InterPro" id="IPR040260">
    <property type="entry name" value="RFA2-like"/>
</dbReference>
<feature type="domain" description="OB" evidence="4">
    <location>
        <begin position="4"/>
        <end position="74"/>
    </location>
</feature>
<evidence type="ECO:0000259" key="4">
    <source>
        <dbReference type="Pfam" id="PF01336"/>
    </source>
</evidence>
<dbReference type="Proteomes" id="UP000603453">
    <property type="component" value="Unassembled WGS sequence"/>
</dbReference>
<gene>
    <name evidence="5" type="ORF">INT47_010398</name>
</gene>
<dbReference type="GO" id="GO:0006260">
    <property type="term" value="P:DNA replication"/>
    <property type="evidence" value="ECO:0007669"/>
    <property type="project" value="TreeGrafter"/>
</dbReference>
<organism evidence="5 6">
    <name type="scientific">Mucor saturninus</name>
    <dbReference type="NCBI Taxonomy" id="64648"/>
    <lineage>
        <taxon>Eukaryota</taxon>
        <taxon>Fungi</taxon>
        <taxon>Fungi incertae sedis</taxon>
        <taxon>Mucoromycota</taxon>
        <taxon>Mucoromycotina</taxon>
        <taxon>Mucoromycetes</taxon>
        <taxon>Mucorales</taxon>
        <taxon>Mucorineae</taxon>
        <taxon>Mucoraceae</taxon>
        <taxon>Mucor</taxon>
    </lineage>
</organism>
<dbReference type="PANTHER" id="PTHR13989:SF16">
    <property type="entry name" value="REPLICATION PROTEIN A2"/>
    <property type="match status" value="1"/>
</dbReference>
<dbReference type="OrthoDB" id="25571at2759"/>
<protein>
    <recommendedName>
        <fullName evidence="4">OB domain-containing protein</fullName>
    </recommendedName>
</protein>
<reference evidence="5" key="1">
    <citation type="submission" date="2020-12" db="EMBL/GenBank/DDBJ databases">
        <title>Metabolic potential, ecology and presence of endohyphal bacteria is reflected in genomic diversity of Mucoromycotina.</title>
        <authorList>
            <person name="Muszewska A."/>
            <person name="Okrasinska A."/>
            <person name="Steczkiewicz K."/>
            <person name="Drgas O."/>
            <person name="Orlowska M."/>
            <person name="Perlinska-Lenart U."/>
            <person name="Aleksandrzak-Piekarczyk T."/>
            <person name="Szatraj K."/>
            <person name="Zielenkiewicz U."/>
            <person name="Pilsyk S."/>
            <person name="Malc E."/>
            <person name="Mieczkowski P."/>
            <person name="Kruszewska J.S."/>
            <person name="Biernat P."/>
            <person name="Pawlowska J."/>
        </authorList>
    </citation>
    <scope>NUCLEOTIDE SEQUENCE</scope>
    <source>
        <strain evidence="5">WA0000017839</strain>
    </source>
</reference>
<accession>A0A8H7QPS8</accession>
<keyword evidence="2" id="KW-0238">DNA-binding</keyword>
<dbReference type="SUPFAM" id="SSF50249">
    <property type="entry name" value="Nucleic acid-binding proteins"/>
    <property type="match status" value="1"/>
</dbReference>
<keyword evidence="3" id="KW-0539">Nucleus</keyword>
<evidence type="ECO:0000313" key="6">
    <source>
        <dbReference type="Proteomes" id="UP000603453"/>
    </source>
</evidence>
<evidence type="ECO:0000256" key="2">
    <source>
        <dbReference type="ARBA" id="ARBA00023125"/>
    </source>
</evidence>
<evidence type="ECO:0000313" key="5">
    <source>
        <dbReference type="EMBL" id="KAG2196559.1"/>
    </source>
</evidence>
<dbReference type="GO" id="GO:0006289">
    <property type="term" value="P:nucleotide-excision repair"/>
    <property type="evidence" value="ECO:0007669"/>
    <property type="project" value="TreeGrafter"/>
</dbReference>
<comment type="subcellular location">
    <subcellularLocation>
        <location evidence="1">Nucleus</location>
    </subcellularLocation>
</comment>
<proteinExistence type="predicted"/>
<dbReference type="GO" id="GO:0000781">
    <property type="term" value="C:chromosome, telomeric region"/>
    <property type="evidence" value="ECO:0007669"/>
    <property type="project" value="TreeGrafter"/>
</dbReference>
<comment type="caution">
    <text evidence="5">The sequence shown here is derived from an EMBL/GenBank/DDBJ whole genome shotgun (WGS) entry which is preliminary data.</text>
</comment>
<dbReference type="GO" id="GO:0035861">
    <property type="term" value="C:site of double-strand break"/>
    <property type="evidence" value="ECO:0007669"/>
    <property type="project" value="TreeGrafter"/>
</dbReference>
<evidence type="ECO:0000256" key="3">
    <source>
        <dbReference type="ARBA" id="ARBA00023242"/>
    </source>
</evidence>
<dbReference type="EMBL" id="JAEPRD010000144">
    <property type="protein sequence ID" value="KAG2196559.1"/>
    <property type="molecule type" value="Genomic_DNA"/>
</dbReference>
<dbReference type="GO" id="GO:0003697">
    <property type="term" value="F:single-stranded DNA binding"/>
    <property type="evidence" value="ECO:0007669"/>
    <property type="project" value="TreeGrafter"/>
</dbReference>
<dbReference type="Pfam" id="PF01336">
    <property type="entry name" value="tRNA_anti-codon"/>
    <property type="match status" value="1"/>
</dbReference>
<dbReference type="Gene3D" id="1.10.10.10">
    <property type="entry name" value="Winged helix-like DNA-binding domain superfamily/Winged helix DNA-binding domain"/>
    <property type="match status" value="1"/>
</dbReference>
<dbReference type="Gene3D" id="2.40.50.140">
    <property type="entry name" value="Nucleic acid-binding proteins"/>
    <property type="match status" value="1"/>
</dbReference>